<accession>A0A1E5V992</accession>
<proteinExistence type="predicted"/>
<dbReference type="EMBL" id="LWDX02047379">
    <property type="protein sequence ID" value="OEL21688.1"/>
    <property type="molecule type" value="Genomic_DNA"/>
</dbReference>
<sequence>MSGFLVFFQKCTTSGKFRFCNVSIRRDLTPEQLADGTRNNYLSDRAVIGNILYSGNPSSEIRHLLALIQNDDGRELFHVHTPLAAYSGFFKEMHDLIKFGLSKADLRDFLLRLPIGYVVDVVNTKNVTVIYWPNKVNSNELLQKTLLYDNTKGYKVTADNPRQTCLNRAQQDAFALLGLVRVPGQATLFPYHIRIIRWLQFLDFLRNRNAHRTKTLKWMIL</sequence>
<evidence type="ECO:0000313" key="1">
    <source>
        <dbReference type="EMBL" id="OEL21688.1"/>
    </source>
</evidence>
<gene>
    <name evidence="1" type="ORF">BAE44_0017297</name>
</gene>
<keyword evidence="2" id="KW-1185">Reference proteome</keyword>
<dbReference type="STRING" id="888268.A0A1E5V992"/>
<name>A0A1E5V992_9POAL</name>
<dbReference type="OrthoDB" id="10540362at2759"/>
<reference evidence="1 2" key="1">
    <citation type="submission" date="2016-09" db="EMBL/GenBank/DDBJ databases">
        <title>The draft genome of Dichanthelium oligosanthes: A C3 panicoid grass species.</title>
        <authorList>
            <person name="Studer A.J."/>
            <person name="Schnable J.C."/>
            <person name="Brutnell T.P."/>
        </authorList>
    </citation>
    <scope>NUCLEOTIDE SEQUENCE [LARGE SCALE GENOMIC DNA]</scope>
    <source>
        <strain evidence="2">cv. Kellogg 1175</strain>
        <tissue evidence="1">Leaf</tissue>
    </source>
</reference>
<evidence type="ECO:0000313" key="2">
    <source>
        <dbReference type="Proteomes" id="UP000095767"/>
    </source>
</evidence>
<protein>
    <submittedName>
        <fullName evidence="1">Uncharacterized protein</fullName>
    </submittedName>
</protein>
<organism evidence="1 2">
    <name type="scientific">Dichanthelium oligosanthes</name>
    <dbReference type="NCBI Taxonomy" id="888268"/>
    <lineage>
        <taxon>Eukaryota</taxon>
        <taxon>Viridiplantae</taxon>
        <taxon>Streptophyta</taxon>
        <taxon>Embryophyta</taxon>
        <taxon>Tracheophyta</taxon>
        <taxon>Spermatophyta</taxon>
        <taxon>Magnoliopsida</taxon>
        <taxon>Liliopsida</taxon>
        <taxon>Poales</taxon>
        <taxon>Poaceae</taxon>
        <taxon>PACMAD clade</taxon>
        <taxon>Panicoideae</taxon>
        <taxon>Panicodae</taxon>
        <taxon>Paniceae</taxon>
        <taxon>Dichantheliinae</taxon>
        <taxon>Dichanthelium</taxon>
    </lineage>
</organism>
<dbReference type="AlphaFoldDB" id="A0A1E5V992"/>
<dbReference type="Proteomes" id="UP000095767">
    <property type="component" value="Unassembled WGS sequence"/>
</dbReference>
<comment type="caution">
    <text evidence="1">The sequence shown here is derived from an EMBL/GenBank/DDBJ whole genome shotgun (WGS) entry which is preliminary data.</text>
</comment>